<dbReference type="Pfam" id="PF14252">
    <property type="entry name" value="DUF4347"/>
    <property type="match status" value="1"/>
</dbReference>
<dbReference type="SUPFAM" id="SSF103647">
    <property type="entry name" value="TSP type-3 repeat"/>
    <property type="match status" value="1"/>
</dbReference>
<sequence length="2900" mass="291812">MLDAAVAKTAQEAAHAVPDAPPAAETQEHAQLIAALGAVEQHKAAPAEPLAERSEVYFIDRSVEQPDVLAKALPAGAEVHFIEPGVDGLRFIADTLNGRHDVDAVHILSHGEAGALQLGTATLTLESMQGEYRAELMQIGSALSADADVLLYGCDFGKGDLGAAAVQTLGVITGADVAASTDYTGAVSLGGDWTLERTSGSIEALAVSAQDWNHVLLPPVLDPLQNLVYTGSEDSGAPVGAVGVTVSTYTVGLTDLDPGAVKGIAVIGTTTTNGTWWYSVDGGANWASVGTVSTTSALLLADTPNSRLYYQPNLNFNGSAGNALTLRGWDQTAGTVGTKVNPTTISGAVSTASDTVAVSVTAVNDAPVLNAATRTLSAISEDLNANVPAPVPTGAVGSSVNNFIGSTSDVDASPLTGVAIVGADTANGTWWYSANNGTNWTQMGTVSDSSAVLLVNSGNSRVYFRPNADYNGTATLTIRAWDQTSGTNGATADASVNGGITAFSSATSAVSITVNTVTDISADNVTTAEDTAVTINVLANDTFENSGRVVTAINGSAITAGGPAVSVTNGSVVLNVDGTITFTPAADFPGTAGSTNAVFTYTVTSGGVSETANVTVNVTQVQDAPRVDLDGSVAGSNYSTTYDQTKVAIGKLVSVTDPENNDLASMTITLSGATAADSLALGGTVPNITASYNSVTGVLTLTGNTTLANYQSALGLVYYTTTSGSTATRTISVQAISGTAPTASNVAVATITPIDTDSDGVANAADLDDDNDGILDAEESKNIPVSLVDGSMEGALGIAGTEATGLNGDITGTGFTVTDPTPDTWKGPFSLLGSGFGGPGALNGVPGAAQGQVFMAMYSGIVEEAAQIAVPVSAGIQVGDVVRVTFQEIFGGVNGVTDANLQAYFVLTIDGVAYNADTLVYAGNVVKTWSTGVITFIATTNAPVIEFSIIRPFGGDGAYFGLDDVQVYKMSALTAAQDRDGDGLVDRLDLDSDNDGIADNVEAQSTAGYKPPSGQGLSMVDVDHDGLDDRYDADTTSANKTTAAASLGLTPVDSDGDGTTDVYDADSDNDGTADVAERGDGQPTSVTSTIDTDQDGLLDIFEHGTVNDGFAVQDGNVITSGSGLTATVTGFTLADSDGDILANGSNAQALSADLNWRDNFVGIAPPVAQADSATAVEDTLLSVSAAAGLLANDTFNRNGSVTAASYDSNADGTPDTTITLGVATTLVRNGVPTGTLTLNADGSYTFTSASNYDGLVPLVRYTITTPGGSSNADLSLAITPVNDAPVLADTSLTVVGVMPTNGAPSNQVGILVSDLVGGVTDADTGAVKGVAVTAINSSGTLYYSLDNGANWTQVTTLTEGTARLLAADGATRLYFRPNSGVLGNVANALTIRAWDRTSGTNGATGDATVNGGSTAFSAATDTIAMRANTAPVLDTSPDLLYTGLEDAPVPTGAVGVLVSQFTVGLTDADAGALKGVAIISITGTHGDWWYSLDGGATWAAMGAVSGTNALLLPDNPNARIYYVPDAGFTGDATIEMTLRGWDQSSGTAGTKVNIGSSNAFSSASDSVRVFITDVNDAPVLNAATRTLTTINEDLNASVPAPVPTGAVGSSVNNFIGSISDADSGALSGVAIIGADTTNGTWWYSINNGTNWTQMSAVSNSSALLLANSANSRVYFRPNADYNGTATLTIRAWDQTSGTNGGTADTSVNGDATAFSVATSSVGLTITAVADIAADTATTAEDTAITINVLANDTFENSGRIVSAINGTPITVGGAAVAVTNGSVVLNADGTLTFTPAADYPGTAASGNVVFSYTVTSGTITETANVTVTVTQVQDAARIDLNGATAGSNHTATYDQTAVAIGNLVSVTDPEGNNLASMTITLSGATAADTLALGSAVAGITASYNSGTGVLTLSGNTTLANYQTALGLVTFTTTSGSTAARTISVQATSVAAPTASNVAVATITPLDTDGDGVANVADIDDDNDGILDINETNSTDSDGIVDRLDLDSDNDGITDNVEAQSTAAYKPPSGQGLSMVDVDQDGLDDRYDADTTSASKKTAAASLGLTPVNTDGDSLADYRDTDSDNDGTADVAERGDGQPTSVTSTTDTDQDGLLDIFEHGTVNDGFAVQDGIVNTSGSGLTTTVVSFNLSDTDLDTAVNGSNAVPLTRNFDWRDSVNAPVIDLNSTVGAADGTLAYSGTQTGAGAAVNVATATADVTDFGDNDIQQLAITVSGVQDGANEVITLGGASFALNASSSNTVTVNSVALLVNYTVAGGFVITRDGGGVIADTVLDTLVRGATYRDTLLSATAGARLLNFTVTDTGGSVSATAVSTIVVTPGNRPPVPADPAILGQTFNAATGNYAVSATEDTAFTGRVSATDPDNDTLAYAVSTQPVHGLVIINTSTGVYTYTPGVDYNGSDSFVVTVSDGHGGTVQSTVTLTVAAVADIANDTVTTNEDTSVNIAVNANDSFEDATHAITAINGGAVVVGTPVAVSNGFVTLKADGTLDFAPAANYNGATSFTYTVTSGGVTETATVNVTVTAVNDVPVLVDPAVAGQVFNAATGGYAVSTLEDAAVSGRVAATDVDGDTLAYSVSTQPTHGVVTINATTGAYTYTPTGDYNGSDSFVVSVNDGNGGLVQSTVSVTVSAVVDIASDTVTTDEDTAINIAVLANDSFEGSSPAITAIDGTSAVVGTPISVANGSVTLLANGTLNFLPSGNYNGTTSFTYTVTSGGVTETATVTVNVTPVNDIPVLLDPRVGNQAYDPVTGNYQNSTQEDTAIIGQISALDTDGNPVTYTVSTTPAHGAVVINATSGSYTYTPTADFYGTDSFVVTVSDGFGGVLQTTVTMTVSAVVDIAGDTVTTNEDTTVNIAVNTNDSFENAGHAITAINGSAVVVGTPIAV</sequence>
<evidence type="ECO:0000259" key="2">
    <source>
        <dbReference type="PROSITE" id="PS50268"/>
    </source>
</evidence>
<feature type="region of interest" description="Disordered" evidence="1">
    <location>
        <begin position="1989"/>
        <end position="2108"/>
    </location>
</feature>
<dbReference type="InterPro" id="IPR018247">
    <property type="entry name" value="EF_Hand_1_Ca_BS"/>
</dbReference>
<comment type="caution">
    <text evidence="3">The sequence shown here is derived from an EMBL/GenBank/DDBJ whole genome shotgun (WGS) entry which is preliminary data.</text>
</comment>
<dbReference type="SUPFAM" id="SSF49313">
    <property type="entry name" value="Cadherin-like"/>
    <property type="match status" value="3"/>
</dbReference>
<dbReference type="GO" id="GO:0007156">
    <property type="term" value="P:homophilic cell adhesion via plasma membrane adhesion molecules"/>
    <property type="evidence" value="ECO:0007669"/>
    <property type="project" value="InterPro"/>
</dbReference>
<feature type="compositionally biased region" description="Polar residues" evidence="1">
    <location>
        <begin position="2012"/>
        <end position="2022"/>
    </location>
</feature>
<proteinExistence type="predicted"/>
<dbReference type="Proteomes" id="UP000239990">
    <property type="component" value="Unassembled WGS sequence"/>
</dbReference>
<evidence type="ECO:0000256" key="1">
    <source>
        <dbReference type="SAM" id="MobiDB-lite"/>
    </source>
</evidence>
<dbReference type="GO" id="GO:0005509">
    <property type="term" value="F:calcium ion binding"/>
    <property type="evidence" value="ECO:0007669"/>
    <property type="project" value="InterPro"/>
</dbReference>
<dbReference type="Gene3D" id="2.60.40.3440">
    <property type="match status" value="5"/>
</dbReference>
<feature type="region of interest" description="Disordered" evidence="1">
    <location>
        <begin position="995"/>
        <end position="1017"/>
    </location>
</feature>
<dbReference type="GO" id="GO:0016020">
    <property type="term" value="C:membrane"/>
    <property type="evidence" value="ECO:0007669"/>
    <property type="project" value="InterPro"/>
</dbReference>
<dbReference type="Pfam" id="PF17963">
    <property type="entry name" value="Big_9"/>
    <property type="match status" value="7"/>
</dbReference>
<dbReference type="PROSITE" id="PS50268">
    <property type="entry name" value="CADHERIN_2"/>
    <property type="match status" value="1"/>
</dbReference>
<dbReference type="PANTHER" id="PTHR10199">
    <property type="entry name" value="THROMBOSPONDIN"/>
    <property type="match status" value="1"/>
</dbReference>
<dbReference type="InterPro" id="IPR002126">
    <property type="entry name" value="Cadherin-like_dom"/>
</dbReference>
<dbReference type="NCBIfam" id="NF012211">
    <property type="entry name" value="tand_rpt_95"/>
    <property type="match status" value="8"/>
</dbReference>
<feature type="compositionally biased region" description="Acidic residues" evidence="1">
    <location>
        <begin position="1054"/>
        <end position="1071"/>
    </location>
</feature>
<feature type="compositionally biased region" description="Low complexity" evidence="1">
    <location>
        <begin position="2049"/>
        <end position="2061"/>
    </location>
</feature>
<dbReference type="InterPro" id="IPR040853">
    <property type="entry name" value="RapA2_cadherin-like"/>
</dbReference>
<protein>
    <recommendedName>
        <fullName evidence="2">Cadherin domain-containing protein</fullName>
    </recommendedName>
</protein>
<dbReference type="RefSeq" id="WP_189371569.1">
    <property type="nucleotide sequence ID" value="NZ_PREU01000009.1"/>
</dbReference>
<reference evidence="3 4" key="1">
    <citation type="submission" date="2018-02" db="EMBL/GenBank/DDBJ databases">
        <title>Draft Genome of Achromobacter spanius stain 6.</title>
        <authorList>
            <person name="Gunasekera T.S."/>
            <person name="Radwan O."/>
            <person name="Ruiz O.N."/>
        </authorList>
    </citation>
    <scope>NUCLEOTIDE SEQUENCE [LARGE SCALE GENOMIC DNA]</scope>
    <source>
        <strain evidence="3 4">6</strain>
    </source>
</reference>
<evidence type="ECO:0000313" key="3">
    <source>
        <dbReference type="EMBL" id="PPA74596.1"/>
    </source>
</evidence>
<dbReference type="InterPro" id="IPR028974">
    <property type="entry name" value="TSP_type-3_rpt"/>
</dbReference>
<gene>
    <name evidence="3" type="ORF">C4E15_20625</name>
</gene>
<dbReference type="Gene3D" id="4.10.1080.10">
    <property type="entry name" value="TSP type-3 repeat"/>
    <property type="match status" value="2"/>
</dbReference>
<dbReference type="CDD" id="cd11304">
    <property type="entry name" value="Cadherin_repeat"/>
    <property type="match status" value="1"/>
</dbReference>
<name>A0A2S5GNV7_9BURK</name>
<dbReference type="PROSITE" id="PS00018">
    <property type="entry name" value="EF_HAND_1"/>
    <property type="match status" value="1"/>
</dbReference>
<feature type="domain" description="Cadherin" evidence="2">
    <location>
        <begin position="2356"/>
        <end position="2451"/>
    </location>
</feature>
<accession>A0A2S5GNV7</accession>
<dbReference type="InterPro" id="IPR025592">
    <property type="entry name" value="DUF4347"/>
</dbReference>
<dbReference type="EMBL" id="PREU01000009">
    <property type="protein sequence ID" value="PPA74596.1"/>
    <property type="molecule type" value="Genomic_DNA"/>
</dbReference>
<organism evidence="3 4">
    <name type="scientific">Achromobacter spanius</name>
    <dbReference type="NCBI Taxonomy" id="217203"/>
    <lineage>
        <taxon>Bacteria</taxon>
        <taxon>Pseudomonadati</taxon>
        <taxon>Pseudomonadota</taxon>
        <taxon>Betaproteobacteria</taxon>
        <taxon>Burkholderiales</taxon>
        <taxon>Alcaligenaceae</taxon>
        <taxon>Achromobacter</taxon>
    </lineage>
</organism>
<dbReference type="Pfam" id="PF17803">
    <property type="entry name" value="Cadherin_4"/>
    <property type="match status" value="1"/>
</dbReference>
<dbReference type="InterPro" id="IPR015919">
    <property type="entry name" value="Cadherin-like_sf"/>
</dbReference>
<feature type="region of interest" description="Disordered" evidence="1">
    <location>
        <begin position="1046"/>
        <end position="1087"/>
    </location>
</feature>
<evidence type="ECO:0000313" key="4">
    <source>
        <dbReference type="Proteomes" id="UP000239990"/>
    </source>
</evidence>
<feature type="non-terminal residue" evidence="3">
    <location>
        <position position="2900"/>
    </location>
</feature>